<dbReference type="PANTHER" id="PTHR13234">
    <property type="entry name" value="GAMMA-INTERFERON INDUCIBLE LYSOSOMAL THIOL REDUCTASE GILT"/>
    <property type="match status" value="1"/>
</dbReference>
<evidence type="ECO:0000256" key="6">
    <source>
        <dbReference type="SAM" id="SignalP"/>
    </source>
</evidence>
<dbReference type="InterPro" id="IPR004911">
    <property type="entry name" value="Interferon-induced_GILT"/>
</dbReference>
<sequence length="206" mass="22859">MRFLLLLFAGAVLCAKDAQKVVVEVAIESLCPDCRDVITGSIWEAFRADGLLDIMDLRLYPYGNAKQQLDQSTGLWKFTCQHGEKECQGNLMQTCAINIVQNMTVLFPWFWCMERSTSPIDFAPRCASQFGIPWAPIQSCVSSPQGNAWEHQMGAWTDNLSPAHTEVPWFVVNGAHDETTNQRCAENLIGVVCGLYQGPKPAGCGR</sequence>
<evidence type="ECO:0000256" key="1">
    <source>
        <dbReference type="ARBA" id="ARBA00004613"/>
    </source>
</evidence>
<evidence type="ECO:0000256" key="2">
    <source>
        <dbReference type="ARBA" id="ARBA00005679"/>
    </source>
</evidence>
<evidence type="ECO:0000256" key="5">
    <source>
        <dbReference type="ARBA" id="ARBA00023180"/>
    </source>
</evidence>
<dbReference type="Pfam" id="PF03227">
    <property type="entry name" value="GILT"/>
    <property type="match status" value="1"/>
</dbReference>
<evidence type="ECO:0000256" key="4">
    <source>
        <dbReference type="ARBA" id="ARBA00022729"/>
    </source>
</evidence>
<name>A0ABQ8ULA7_9EUKA</name>
<comment type="caution">
    <text evidence="7">The sequence shown here is derived from an EMBL/GenBank/DDBJ whole genome shotgun (WGS) entry which is preliminary data.</text>
</comment>
<evidence type="ECO:0000313" key="7">
    <source>
        <dbReference type="EMBL" id="KAJ4459608.1"/>
    </source>
</evidence>
<accession>A0ABQ8ULA7</accession>
<dbReference type="EMBL" id="JAPMOS010000018">
    <property type="protein sequence ID" value="KAJ4459608.1"/>
    <property type="molecule type" value="Genomic_DNA"/>
</dbReference>
<dbReference type="Proteomes" id="UP001141327">
    <property type="component" value="Unassembled WGS sequence"/>
</dbReference>
<protein>
    <submittedName>
        <fullName evidence="7">Gamma-interferon-inducible lysosomal thiol reductase</fullName>
    </submittedName>
</protein>
<dbReference type="PANTHER" id="PTHR13234:SF8">
    <property type="entry name" value="GAMMA-INTERFERON-INDUCIBLE LYSOSOMAL THIOL REDUCTASE"/>
    <property type="match status" value="1"/>
</dbReference>
<gene>
    <name evidence="7" type="ORF">PAPYR_4339</name>
</gene>
<keyword evidence="3" id="KW-0964">Secreted</keyword>
<comment type="similarity">
    <text evidence="2">Belongs to the GILT family.</text>
</comment>
<keyword evidence="4 6" id="KW-0732">Signal</keyword>
<organism evidence="7 8">
    <name type="scientific">Paratrimastix pyriformis</name>
    <dbReference type="NCBI Taxonomy" id="342808"/>
    <lineage>
        <taxon>Eukaryota</taxon>
        <taxon>Metamonada</taxon>
        <taxon>Preaxostyla</taxon>
        <taxon>Paratrimastigidae</taxon>
        <taxon>Paratrimastix</taxon>
    </lineage>
</organism>
<feature type="chain" id="PRO_5046890849" evidence="6">
    <location>
        <begin position="19"/>
        <end position="206"/>
    </location>
</feature>
<feature type="signal peptide" evidence="6">
    <location>
        <begin position="1"/>
        <end position="18"/>
    </location>
</feature>
<reference evidence="7" key="1">
    <citation type="journal article" date="2022" name="bioRxiv">
        <title>Genomics of Preaxostyla Flagellates Illuminates Evolutionary Transitions and the Path Towards Mitochondrial Loss.</title>
        <authorList>
            <person name="Novak L.V.F."/>
            <person name="Treitli S.C."/>
            <person name="Pyrih J."/>
            <person name="Halakuc P."/>
            <person name="Pipaliya S.V."/>
            <person name="Vacek V."/>
            <person name="Brzon O."/>
            <person name="Soukal P."/>
            <person name="Eme L."/>
            <person name="Dacks J.B."/>
            <person name="Karnkowska A."/>
            <person name="Elias M."/>
            <person name="Hampl V."/>
        </authorList>
    </citation>
    <scope>NUCLEOTIDE SEQUENCE</scope>
    <source>
        <strain evidence="7">RCP-MX</strain>
    </source>
</reference>
<evidence type="ECO:0000256" key="3">
    <source>
        <dbReference type="ARBA" id="ARBA00022525"/>
    </source>
</evidence>
<keyword evidence="8" id="KW-1185">Reference proteome</keyword>
<proteinExistence type="inferred from homology"/>
<keyword evidence="5" id="KW-0325">Glycoprotein</keyword>
<comment type="subcellular location">
    <subcellularLocation>
        <location evidence="1">Secreted</location>
    </subcellularLocation>
</comment>
<evidence type="ECO:0000313" key="8">
    <source>
        <dbReference type="Proteomes" id="UP001141327"/>
    </source>
</evidence>